<gene>
    <name evidence="3" type="ORF">GCM10022377_23310</name>
</gene>
<organism evidence="3 4">
    <name type="scientific">Zhihengliuella alba</name>
    <dbReference type="NCBI Taxonomy" id="547018"/>
    <lineage>
        <taxon>Bacteria</taxon>
        <taxon>Bacillati</taxon>
        <taxon>Actinomycetota</taxon>
        <taxon>Actinomycetes</taxon>
        <taxon>Micrococcales</taxon>
        <taxon>Micrococcaceae</taxon>
        <taxon>Zhihengliuella</taxon>
    </lineage>
</organism>
<dbReference type="InterPro" id="IPR029058">
    <property type="entry name" value="AB_hydrolase_fold"/>
</dbReference>
<dbReference type="Proteomes" id="UP001501536">
    <property type="component" value="Unassembled WGS sequence"/>
</dbReference>
<evidence type="ECO:0000313" key="3">
    <source>
        <dbReference type="EMBL" id="GAA3708933.1"/>
    </source>
</evidence>
<keyword evidence="4" id="KW-1185">Reference proteome</keyword>
<comment type="similarity">
    <text evidence="1">Belongs to the AB hydrolase superfamily.</text>
</comment>
<dbReference type="PANTHER" id="PTHR22946:SF8">
    <property type="entry name" value="ACETYL XYLAN ESTERASE DOMAIN-CONTAINING PROTEIN"/>
    <property type="match status" value="1"/>
</dbReference>
<feature type="region of interest" description="Disordered" evidence="2">
    <location>
        <begin position="1"/>
        <end position="29"/>
    </location>
</feature>
<dbReference type="SUPFAM" id="SSF53474">
    <property type="entry name" value="alpha/beta-Hydrolases"/>
    <property type="match status" value="1"/>
</dbReference>
<comment type="caution">
    <text evidence="3">The sequence shown here is derived from an EMBL/GenBank/DDBJ whole genome shotgun (WGS) entry which is preliminary data.</text>
</comment>
<evidence type="ECO:0000313" key="4">
    <source>
        <dbReference type="Proteomes" id="UP001501536"/>
    </source>
</evidence>
<reference evidence="4" key="1">
    <citation type="journal article" date="2019" name="Int. J. Syst. Evol. Microbiol.">
        <title>The Global Catalogue of Microorganisms (GCM) 10K type strain sequencing project: providing services to taxonomists for standard genome sequencing and annotation.</title>
        <authorList>
            <consortium name="The Broad Institute Genomics Platform"/>
            <consortium name="The Broad Institute Genome Sequencing Center for Infectious Disease"/>
            <person name="Wu L."/>
            <person name="Ma J."/>
        </authorList>
    </citation>
    <scope>NUCLEOTIDE SEQUENCE [LARGE SCALE GENOMIC DNA]</scope>
    <source>
        <strain evidence="4">JCM 16961</strain>
    </source>
</reference>
<proteinExistence type="inferred from homology"/>
<evidence type="ECO:0000256" key="2">
    <source>
        <dbReference type="SAM" id="MobiDB-lite"/>
    </source>
</evidence>
<dbReference type="EMBL" id="BAABCJ010000006">
    <property type="protein sequence ID" value="GAA3708933.1"/>
    <property type="molecule type" value="Genomic_DNA"/>
</dbReference>
<dbReference type="InterPro" id="IPR050261">
    <property type="entry name" value="FrsA_esterase"/>
</dbReference>
<dbReference type="Gene3D" id="3.40.50.1820">
    <property type="entry name" value="alpha/beta hydrolase"/>
    <property type="match status" value="1"/>
</dbReference>
<evidence type="ECO:0008006" key="5">
    <source>
        <dbReference type="Google" id="ProtNLM"/>
    </source>
</evidence>
<sequence length="391" mass="39914">MTALPELTAPSDPSGDPSRGRGTEPLLHPLRRSDVLRARADWRDVHSRVAHGDGHDSLAEPVETCVASLLAPFARLLPSARGGVPAARLLDEVEGAGYVRQRWQLELYAGTPFGVYVLRSTTPTVGNGSAPGRATASGLGPGASSARPTVLAIHGHGYGSRQLVGLNADGTVDTARADGHAHFAESLARLGANVVVPDVLGFGQRVSAADQDPAETSACARLSSRFSALGLSLAGARTAELVGVVDSLPALGLDATAPLGTAGHSGGSLLAMLLALADRRVSAIALSGYVNTFAASILAMRHCPCNYVPGLLRAGEMPELLAALAPRPLLVEGGTADPIFPIAGFRTAVGHLREAYAAAGAADAFLAVEHGGDHRVDGGTIHPALVAALGN</sequence>
<protein>
    <recommendedName>
        <fullName evidence="5">Acetyl xylan esterase domain-containing protein</fullName>
    </recommendedName>
</protein>
<evidence type="ECO:0000256" key="1">
    <source>
        <dbReference type="ARBA" id="ARBA00008645"/>
    </source>
</evidence>
<dbReference type="PANTHER" id="PTHR22946">
    <property type="entry name" value="DIENELACTONE HYDROLASE DOMAIN-CONTAINING PROTEIN-RELATED"/>
    <property type="match status" value="1"/>
</dbReference>
<accession>A0ABP7DRK9</accession>
<name>A0ABP7DRK9_9MICC</name>